<dbReference type="GO" id="GO:0016787">
    <property type="term" value="F:hydrolase activity"/>
    <property type="evidence" value="ECO:0007669"/>
    <property type="project" value="UniProtKB-KW"/>
</dbReference>
<dbReference type="SMART" id="SM00833">
    <property type="entry name" value="CobW_C"/>
    <property type="match status" value="1"/>
</dbReference>
<keyword evidence="3" id="KW-0143">Chaperone</keyword>
<comment type="similarity">
    <text evidence="4">Belongs to the SIMIBI class G3E GTPase family. ZNG1 subfamily.</text>
</comment>
<name>A0A7S8HC08_9HYPH</name>
<dbReference type="InterPro" id="IPR051316">
    <property type="entry name" value="Zinc-reg_GTPase_activator"/>
</dbReference>
<dbReference type="Gene3D" id="3.30.1220.10">
    <property type="entry name" value="CobW-like, C-terminal domain"/>
    <property type="match status" value="1"/>
</dbReference>
<dbReference type="SUPFAM" id="SSF52540">
    <property type="entry name" value="P-loop containing nucleoside triphosphate hydrolases"/>
    <property type="match status" value="1"/>
</dbReference>
<comment type="catalytic activity">
    <reaction evidence="6">
        <text>GTP + H2O = GDP + phosphate + H(+)</text>
        <dbReference type="Rhea" id="RHEA:19669"/>
        <dbReference type="ChEBI" id="CHEBI:15377"/>
        <dbReference type="ChEBI" id="CHEBI:15378"/>
        <dbReference type="ChEBI" id="CHEBI:37565"/>
        <dbReference type="ChEBI" id="CHEBI:43474"/>
        <dbReference type="ChEBI" id="CHEBI:58189"/>
    </reaction>
    <physiologicalReaction direction="left-to-right" evidence="6">
        <dbReference type="Rhea" id="RHEA:19670"/>
    </physiologicalReaction>
</comment>
<dbReference type="SUPFAM" id="SSF90002">
    <property type="entry name" value="Hypothetical protein YjiA, C-terminal domain"/>
    <property type="match status" value="1"/>
</dbReference>
<evidence type="ECO:0000313" key="8">
    <source>
        <dbReference type="EMBL" id="QPC43227.1"/>
    </source>
</evidence>
<dbReference type="Gene3D" id="3.40.50.300">
    <property type="entry name" value="P-loop containing nucleotide triphosphate hydrolases"/>
    <property type="match status" value="1"/>
</dbReference>
<dbReference type="CDD" id="cd03112">
    <property type="entry name" value="CobW-like"/>
    <property type="match status" value="1"/>
</dbReference>
<dbReference type="KEGG" id="kmn:HW532_11320"/>
<dbReference type="RefSeq" id="WP_213160588.1">
    <property type="nucleotide sequence ID" value="NZ_CP058214.1"/>
</dbReference>
<evidence type="ECO:0000256" key="2">
    <source>
        <dbReference type="ARBA" id="ARBA00022801"/>
    </source>
</evidence>
<dbReference type="InterPro" id="IPR027417">
    <property type="entry name" value="P-loop_NTPase"/>
</dbReference>
<protein>
    <submittedName>
        <fullName evidence="8">GTP-binding protein</fullName>
    </submittedName>
</protein>
<gene>
    <name evidence="8" type="ORF">HW532_11320</name>
</gene>
<dbReference type="PANTHER" id="PTHR13748">
    <property type="entry name" value="COBW-RELATED"/>
    <property type="match status" value="1"/>
</dbReference>
<dbReference type="InterPro" id="IPR036627">
    <property type="entry name" value="CobW-likC_sf"/>
</dbReference>
<keyword evidence="1" id="KW-0547">Nucleotide-binding</keyword>
<dbReference type="Pfam" id="PF07683">
    <property type="entry name" value="CobW_C"/>
    <property type="match status" value="1"/>
</dbReference>
<dbReference type="InterPro" id="IPR003495">
    <property type="entry name" value="CobW/HypB/UreG_nucleotide-bd"/>
</dbReference>
<evidence type="ECO:0000256" key="6">
    <source>
        <dbReference type="ARBA" id="ARBA00049117"/>
    </source>
</evidence>
<evidence type="ECO:0000256" key="5">
    <source>
        <dbReference type="ARBA" id="ARBA00045658"/>
    </source>
</evidence>
<keyword evidence="9" id="KW-1185">Reference proteome</keyword>
<dbReference type="Pfam" id="PF02492">
    <property type="entry name" value="cobW"/>
    <property type="match status" value="1"/>
</dbReference>
<dbReference type="Proteomes" id="UP000593594">
    <property type="component" value="Chromosome"/>
</dbReference>
<reference evidence="8 9" key="1">
    <citation type="submission" date="2020-06" db="EMBL/GenBank/DDBJ databases">
        <title>Genome sequence of 2 isolates from Red Sea Mangroves.</title>
        <authorList>
            <person name="Sefrji F."/>
            <person name="Michoud G."/>
            <person name="Merlino G."/>
            <person name="Daffonchio D."/>
        </authorList>
    </citation>
    <scope>NUCLEOTIDE SEQUENCE [LARGE SCALE GENOMIC DNA]</scope>
    <source>
        <strain evidence="8 9">R1DC25</strain>
    </source>
</reference>
<evidence type="ECO:0000256" key="4">
    <source>
        <dbReference type="ARBA" id="ARBA00034320"/>
    </source>
</evidence>
<dbReference type="PANTHER" id="PTHR13748:SF62">
    <property type="entry name" value="COBW DOMAIN-CONTAINING PROTEIN"/>
    <property type="match status" value="1"/>
</dbReference>
<comment type="function">
    <text evidence="5">Zinc chaperone that directly transfers zinc cofactor to target proteins, thereby activating them. Zinc is transferred from the CXCC motif in the GTPase domain to the zinc binding site in target proteins in a process requiring GTP hydrolysis.</text>
</comment>
<dbReference type="GO" id="GO:0005737">
    <property type="term" value="C:cytoplasm"/>
    <property type="evidence" value="ECO:0007669"/>
    <property type="project" value="TreeGrafter"/>
</dbReference>
<feature type="domain" description="CobW C-terminal" evidence="7">
    <location>
        <begin position="260"/>
        <end position="356"/>
    </location>
</feature>
<dbReference type="InterPro" id="IPR011629">
    <property type="entry name" value="CobW-like_C"/>
</dbReference>
<keyword evidence="2" id="KW-0378">Hydrolase</keyword>
<dbReference type="GO" id="GO:0000166">
    <property type="term" value="F:nucleotide binding"/>
    <property type="evidence" value="ECO:0007669"/>
    <property type="project" value="UniProtKB-KW"/>
</dbReference>
<evidence type="ECO:0000256" key="3">
    <source>
        <dbReference type="ARBA" id="ARBA00023186"/>
    </source>
</evidence>
<dbReference type="AlphaFoldDB" id="A0A7S8HC08"/>
<organism evidence="8 9">
    <name type="scientific">Kaustia mangrovi</name>
    <dbReference type="NCBI Taxonomy" id="2593653"/>
    <lineage>
        <taxon>Bacteria</taxon>
        <taxon>Pseudomonadati</taxon>
        <taxon>Pseudomonadota</taxon>
        <taxon>Alphaproteobacteria</taxon>
        <taxon>Hyphomicrobiales</taxon>
        <taxon>Parvibaculaceae</taxon>
        <taxon>Kaustia</taxon>
    </lineage>
</organism>
<dbReference type="EMBL" id="CP058214">
    <property type="protein sequence ID" value="QPC43227.1"/>
    <property type="molecule type" value="Genomic_DNA"/>
</dbReference>
<proteinExistence type="inferred from homology"/>
<evidence type="ECO:0000259" key="7">
    <source>
        <dbReference type="SMART" id="SM00833"/>
    </source>
</evidence>
<evidence type="ECO:0000313" key="9">
    <source>
        <dbReference type="Proteomes" id="UP000593594"/>
    </source>
</evidence>
<sequence>MPAARSGPADRTPIPLSVLTGFLGAGKTTLLNRLVADEGMADTALIINEFGEVGIDHLLVETANEDIVEMSSGCLCCTISGDLIRTLEDLVARRDAGEIRHFSRVVIETTGLADPAPVLHTIMNHNYLVYRYRLASVVTVVDAVNGMATLDAHAEAVKQAAMADRLVLTKTDLLGEGGSDGLDALKARLRELNPAAPMLDAARGEAVADRLFDAGLYDPEAKTPDVVRWLAAEAYDGNGHHEHEHEHDHGHDPNRHDEHIRAFCITTDQPIRATSLELFMELLRLQHGNGLLRLKGIVLLEEEPERPVVIHAVQHVFHPPIRLGQWPGDGARLTRLVCITRDVEKSQIEGLLEAFTDRLTDGGAAFRDMTLSLRPGGGR</sequence>
<accession>A0A7S8HC08</accession>
<evidence type="ECO:0000256" key="1">
    <source>
        <dbReference type="ARBA" id="ARBA00022741"/>
    </source>
</evidence>